<dbReference type="PANTHER" id="PTHR33798:SF5">
    <property type="entry name" value="FLAVIN REDUCTASE LIKE DOMAIN-CONTAINING PROTEIN"/>
    <property type="match status" value="1"/>
</dbReference>
<evidence type="ECO:0000256" key="1">
    <source>
        <dbReference type="ARBA" id="ARBA00001917"/>
    </source>
</evidence>
<evidence type="ECO:0000259" key="5">
    <source>
        <dbReference type="Pfam" id="PF01613"/>
    </source>
</evidence>
<organism evidence="6 7">
    <name type="scientific">Pseudidiomarina planktonica</name>
    <dbReference type="NCBI Taxonomy" id="1323738"/>
    <lineage>
        <taxon>Bacteria</taxon>
        <taxon>Pseudomonadati</taxon>
        <taxon>Pseudomonadota</taxon>
        <taxon>Gammaproteobacteria</taxon>
        <taxon>Alteromonadales</taxon>
        <taxon>Idiomarinaceae</taxon>
        <taxon>Pseudidiomarina</taxon>
    </lineage>
</organism>
<dbReference type="OrthoDB" id="5293996at2"/>
<dbReference type="Proteomes" id="UP000194450">
    <property type="component" value="Unassembled WGS sequence"/>
</dbReference>
<dbReference type="Pfam" id="PF01613">
    <property type="entry name" value="Flavin_Reduct"/>
    <property type="match status" value="1"/>
</dbReference>
<dbReference type="SUPFAM" id="SSF50475">
    <property type="entry name" value="FMN-binding split barrel"/>
    <property type="match status" value="1"/>
</dbReference>
<dbReference type="AlphaFoldDB" id="A0A1Y6FYN9"/>
<dbReference type="InterPro" id="IPR012349">
    <property type="entry name" value="Split_barrel_FMN-bd"/>
</dbReference>
<gene>
    <name evidence="6" type="ORF">SAMN06297229_2437</name>
</gene>
<evidence type="ECO:0000256" key="3">
    <source>
        <dbReference type="ARBA" id="ARBA00022643"/>
    </source>
</evidence>
<evidence type="ECO:0000256" key="4">
    <source>
        <dbReference type="ARBA" id="ARBA00038054"/>
    </source>
</evidence>
<keyword evidence="7" id="KW-1185">Reference proteome</keyword>
<name>A0A1Y6FYN9_9GAMM</name>
<evidence type="ECO:0000313" key="7">
    <source>
        <dbReference type="Proteomes" id="UP000194450"/>
    </source>
</evidence>
<keyword evidence="3" id="KW-0288">FMN</keyword>
<proteinExistence type="inferred from homology"/>
<evidence type="ECO:0000313" key="6">
    <source>
        <dbReference type="EMBL" id="SMQ80822.1"/>
    </source>
</evidence>
<evidence type="ECO:0000256" key="2">
    <source>
        <dbReference type="ARBA" id="ARBA00022630"/>
    </source>
</evidence>
<reference evidence="7" key="1">
    <citation type="submission" date="2017-04" db="EMBL/GenBank/DDBJ databases">
        <authorList>
            <person name="Varghese N."/>
            <person name="Submissions S."/>
        </authorList>
    </citation>
    <scope>NUCLEOTIDE SEQUENCE [LARGE SCALE GENOMIC DNA]</scope>
</reference>
<protein>
    <submittedName>
        <fullName evidence="6">NADH-FMN oxidoreductase RutF, flavin reductase (DIM6/NTAB) family</fullName>
    </submittedName>
</protein>
<dbReference type="InterPro" id="IPR002563">
    <property type="entry name" value="Flavin_Rdtase-like_dom"/>
</dbReference>
<dbReference type="RefSeq" id="WP_086435587.1">
    <property type="nucleotide sequence ID" value="NZ_FXWH01000004.1"/>
</dbReference>
<dbReference type="EMBL" id="FXWH01000004">
    <property type="protein sequence ID" value="SMQ80822.1"/>
    <property type="molecule type" value="Genomic_DNA"/>
</dbReference>
<accession>A0A1Y6FYN9</accession>
<feature type="domain" description="Flavin reductase like" evidence="5">
    <location>
        <begin position="25"/>
        <end position="165"/>
    </location>
</feature>
<comment type="similarity">
    <text evidence="4">Belongs to the flavoredoxin family.</text>
</comment>
<keyword evidence="2" id="KW-0285">Flavoprotein</keyword>
<dbReference type="GO" id="GO:0010181">
    <property type="term" value="F:FMN binding"/>
    <property type="evidence" value="ECO:0007669"/>
    <property type="project" value="InterPro"/>
</dbReference>
<sequence length="211" mass="23339">MKLYSKSTLEAFEKRQRARFVNSLSGFKSANMIGTADPLGQTNLAIVSSVIHLGSNPALLGMVMRPHETSRHTLENIHAMQCYTINHVSREHYKAAHQTSARYSRTQSEFDACGFTPEYVADFAAPAVAESRLQIGMHLSEVLPIKKNGTMLVIGEVQWVQVSEPAVQSDGYIDIEQLGTVAITGLDGYHTTDRLARLSYAKPDQELDEVT</sequence>
<dbReference type="PANTHER" id="PTHR33798">
    <property type="entry name" value="FLAVOPROTEIN OXYGENASE"/>
    <property type="match status" value="1"/>
</dbReference>
<dbReference type="GO" id="GO:0016646">
    <property type="term" value="F:oxidoreductase activity, acting on the CH-NH group of donors, NAD or NADP as acceptor"/>
    <property type="evidence" value="ECO:0007669"/>
    <property type="project" value="UniProtKB-ARBA"/>
</dbReference>
<dbReference type="Gene3D" id="2.30.110.10">
    <property type="entry name" value="Electron Transport, Fmn-binding Protein, Chain A"/>
    <property type="match status" value="1"/>
</dbReference>
<comment type="cofactor">
    <cofactor evidence="1">
        <name>FMN</name>
        <dbReference type="ChEBI" id="CHEBI:58210"/>
    </cofactor>
</comment>